<name>A0A8C5QJ60_9ANUR</name>
<feature type="domain" description="Helicase ATP-binding" evidence="11">
    <location>
        <begin position="378"/>
        <end position="543"/>
    </location>
</feature>
<evidence type="ECO:0000256" key="1">
    <source>
        <dbReference type="ARBA" id="ARBA00004123"/>
    </source>
</evidence>
<evidence type="ECO:0000313" key="14">
    <source>
        <dbReference type="Proteomes" id="UP000694569"/>
    </source>
</evidence>
<dbReference type="GO" id="GO:0005524">
    <property type="term" value="F:ATP binding"/>
    <property type="evidence" value="ECO:0007669"/>
    <property type="project" value="UniProtKB-KW"/>
</dbReference>
<dbReference type="Pfam" id="PF07529">
    <property type="entry name" value="HSA"/>
    <property type="match status" value="1"/>
</dbReference>
<keyword evidence="4" id="KW-0347">Helicase</keyword>
<organism evidence="13 14">
    <name type="scientific">Leptobrachium leishanense</name>
    <name type="common">Leishan spiny toad</name>
    <dbReference type="NCBI Taxonomy" id="445787"/>
    <lineage>
        <taxon>Eukaryota</taxon>
        <taxon>Metazoa</taxon>
        <taxon>Chordata</taxon>
        <taxon>Craniata</taxon>
        <taxon>Vertebrata</taxon>
        <taxon>Euteleostomi</taxon>
        <taxon>Amphibia</taxon>
        <taxon>Batrachia</taxon>
        <taxon>Anura</taxon>
        <taxon>Pelobatoidea</taxon>
        <taxon>Megophryidae</taxon>
        <taxon>Leptobrachium</taxon>
    </lineage>
</organism>
<dbReference type="Ensembl" id="ENSLLET00000039820.1">
    <property type="protein sequence ID" value="ENSLLEP00000038312.1"/>
    <property type="gene ID" value="ENSLLEG00000024287.1"/>
</dbReference>
<reference evidence="13" key="2">
    <citation type="submission" date="2025-09" db="UniProtKB">
        <authorList>
            <consortium name="Ensembl"/>
        </authorList>
    </citation>
    <scope>IDENTIFICATION</scope>
</reference>
<dbReference type="InterPro" id="IPR000330">
    <property type="entry name" value="SNF2_N"/>
</dbReference>
<evidence type="ECO:0000256" key="10">
    <source>
        <dbReference type="SAM" id="Phobius"/>
    </source>
</evidence>
<keyword evidence="3" id="KW-0378">Hydrolase</keyword>
<dbReference type="PANTHER" id="PTHR45685">
    <property type="entry name" value="HELICASE SRCAP-RELATED"/>
    <property type="match status" value="1"/>
</dbReference>
<evidence type="ECO:0000259" key="11">
    <source>
        <dbReference type="PROSITE" id="PS51192"/>
    </source>
</evidence>
<keyword evidence="5" id="KW-0067">ATP-binding</keyword>
<evidence type="ECO:0008006" key="15">
    <source>
        <dbReference type="Google" id="ProtNLM"/>
    </source>
</evidence>
<dbReference type="GO" id="GO:0042393">
    <property type="term" value="F:histone binding"/>
    <property type="evidence" value="ECO:0007669"/>
    <property type="project" value="TreeGrafter"/>
</dbReference>
<evidence type="ECO:0000256" key="9">
    <source>
        <dbReference type="SAM" id="MobiDB-lite"/>
    </source>
</evidence>
<dbReference type="PROSITE" id="PS51204">
    <property type="entry name" value="HSA"/>
    <property type="match status" value="1"/>
</dbReference>
<dbReference type="InterPro" id="IPR014012">
    <property type="entry name" value="HSA_dom"/>
</dbReference>
<dbReference type="SMART" id="SM00573">
    <property type="entry name" value="HSA"/>
    <property type="match status" value="1"/>
</dbReference>
<evidence type="ECO:0000259" key="12">
    <source>
        <dbReference type="PROSITE" id="PS51204"/>
    </source>
</evidence>
<evidence type="ECO:0000256" key="4">
    <source>
        <dbReference type="ARBA" id="ARBA00022806"/>
    </source>
</evidence>
<keyword evidence="2" id="KW-0547">Nucleotide-binding</keyword>
<evidence type="ECO:0000313" key="13">
    <source>
        <dbReference type="Ensembl" id="ENSLLEP00000038312.1"/>
    </source>
</evidence>
<keyword evidence="7" id="KW-0238">DNA-binding</keyword>
<dbReference type="InterPro" id="IPR014001">
    <property type="entry name" value="Helicase_ATP-bd"/>
</dbReference>
<evidence type="ECO:0000256" key="7">
    <source>
        <dbReference type="ARBA" id="ARBA00023125"/>
    </source>
</evidence>
<dbReference type="Gene3D" id="3.40.50.10810">
    <property type="entry name" value="Tandem AAA-ATPase domain"/>
    <property type="match status" value="1"/>
</dbReference>
<evidence type="ECO:0000256" key="5">
    <source>
        <dbReference type="ARBA" id="ARBA00022840"/>
    </source>
</evidence>
<dbReference type="GO" id="GO:0003677">
    <property type="term" value="F:DNA binding"/>
    <property type="evidence" value="ECO:0007669"/>
    <property type="project" value="UniProtKB-KW"/>
</dbReference>
<evidence type="ECO:0000256" key="2">
    <source>
        <dbReference type="ARBA" id="ARBA00022741"/>
    </source>
</evidence>
<dbReference type="PANTHER" id="PTHR45685:SF1">
    <property type="entry name" value="HELICASE SRCAP"/>
    <property type="match status" value="1"/>
</dbReference>
<feature type="compositionally biased region" description="Polar residues" evidence="9">
    <location>
        <begin position="132"/>
        <end position="142"/>
    </location>
</feature>
<evidence type="ECO:0000256" key="3">
    <source>
        <dbReference type="ARBA" id="ARBA00022801"/>
    </source>
</evidence>
<dbReference type="InterPro" id="IPR050520">
    <property type="entry name" value="INO80/SWR1_helicase"/>
</dbReference>
<dbReference type="Pfam" id="PF00176">
    <property type="entry name" value="SNF2-rel_dom"/>
    <property type="match status" value="1"/>
</dbReference>
<keyword evidence="8" id="KW-0539">Nucleus</keyword>
<reference evidence="13" key="1">
    <citation type="submission" date="2025-08" db="UniProtKB">
        <authorList>
            <consortium name="Ensembl"/>
        </authorList>
    </citation>
    <scope>IDENTIFICATION</scope>
</reference>
<dbReference type="GO" id="GO:0000812">
    <property type="term" value="C:Swr1 complex"/>
    <property type="evidence" value="ECO:0007669"/>
    <property type="project" value="TreeGrafter"/>
</dbReference>
<dbReference type="FunFam" id="3.40.50.10810:FF:000005">
    <property type="entry name" value="Photoperiod-independent early flowering 1"/>
    <property type="match status" value="1"/>
</dbReference>
<dbReference type="GO" id="GO:0006338">
    <property type="term" value="P:chromatin remodeling"/>
    <property type="evidence" value="ECO:0007669"/>
    <property type="project" value="TreeGrafter"/>
</dbReference>
<keyword evidence="14" id="KW-1185">Reference proteome</keyword>
<dbReference type="InterPro" id="IPR038718">
    <property type="entry name" value="SNF2-like_sf"/>
</dbReference>
<evidence type="ECO:0000256" key="6">
    <source>
        <dbReference type="ARBA" id="ARBA00022853"/>
    </source>
</evidence>
<keyword evidence="10" id="KW-1133">Transmembrane helix</keyword>
<proteinExistence type="predicted"/>
<sequence length="701" mass="80707">MTDVQIPSQIQVQVKTQPVAISASQQNQLSSQIAQSLQPAFHTQLPIAVSQPQASLQQQTVTLVRPAAECPQQRHTAHSLNSFVAPAAISTATPLATFSLPSNRVNPATSKALTSTVSKASGSAGTGGTKAQTPVQSASGLPSENLQDKLAEQENHVHQRIAELRKEGLWSLRRLPKLQEASRPKSHWDYLLEEMQWMAADFAQERMWKVASAKKLVRTAARHHEVKRVSSEQAKKEEENKLKRIAASIAREIEYFWSNIEMHALNAKSVMLFLHNLCNEICFCLVITFTLHYMLYALYVLFPTIITADLPLNDLVKNYEGAYEKHFQRPHTFLKNEEGKPSSQGVYSPICVQVKTSPLALLHGCLRDYQQVGLEWMEKLYKQNLNGILADEPGLGKNVQVISLMARLACNEGNWGPHLFIVRSCKILKWELEFKRWCPGLKLLLYFGRQRELRKKRQKWEEPNSFNICITSYKQFFKGHQAFMKIRWKYLVMDEVHQIKNMIEKHWDAIFNLPSQNRLLLRDTLLQNTWRDHWNMLHFLIPGLSRPYLDFPVKGNGEDNQENCHKMFIMLHRVIRPFVLRRSKREVEKQLTKKYEHVLKCRLSNRQKALYEDVILQPGTQEALKGGHFVSVLHVLVQLQKICNHPELVDPRSEHFSYVSETLQYKTASLVLKALEYDPWKVNVMEICTTLLICICYFIVT</sequence>
<feature type="region of interest" description="Disordered" evidence="9">
    <location>
        <begin position="116"/>
        <end position="142"/>
    </location>
</feature>
<dbReference type="GO" id="GO:0004386">
    <property type="term" value="F:helicase activity"/>
    <property type="evidence" value="ECO:0007669"/>
    <property type="project" value="UniProtKB-KW"/>
</dbReference>
<keyword evidence="10" id="KW-0472">Membrane</keyword>
<dbReference type="InterPro" id="IPR027417">
    <property type="entry name" value="P-loop_NTPase"/>
</dbReference>
<dbReference type="PROSITE" id="PS51192">
    <property type="entry name" value="HELICASE_ATP_BIND_1"/>
    <property type="match status" value="1"/>
</dbReference>
<dbReference type="GO" id="GO:0016887">
    <property type="term" value="F:ATP hydrolysis activity"/>
    <property type="evidence" value="ECO:0007669"/>
    <property type="project" value="TreeGrafter"/>
</dbReference>
<dbReference type="SUPFAM" id="SSF52540">
    <property type="entry name" value="P-loop containing nucleoside triphosphate hydrolases"/>
    <property type="match status" value="2"/>
</dbReference>
<dbReference type="SMART" id="SM00487">
    <property type="entry name" value="DEXDc"/>
    <property type="match status" value="1"/>
</dbReference>
<comment type="subcellular location">
    <subcellularLocation>
        <location evidence="1">Nucleus</location>
    </subcellularLocation>
</comment>
<dbReference type="Gene3D" id="1.20.120.850">
    <property type="entry name" value="SWI2/SNF2 ATPases, N-terminal domain"/>
    <property type="match status" value="1"/>
</dbReference>
<dbReference type="Proteomes" id="UP000694569">
    <property type="component" value="Unplaced"/>
</dbReference>
<keyword evidence="10" id="KW-0812">Transmembrane</keyword>
<accession>A0A8C5QJ60</accession>
<dbReference type="AlphaFoldDB" id="A0A8C5QJ60"/>
<feature type="transmembrane region" description="Helical" evidence="10">
    <location>
        <begin position="281"/>
        <end position="302"/>
    </location>
</feature>
<keyword evidence="6" id="KW-0156">Chromatin regulator</keyword>
<evidence type="ECO:0000256" key="8">
    <source>
        <dbReference type="ARBA" id="ARBA00023242"/>
    </source>
</evidence>
<protein>
    <recommendedName>
        <fullName evidence="15">E1A binding protein p400</fullName>
    </recommendedName>
</protein>
<dbReference type="GeneTree" id="ENSGT00940000154764"/>
<feature type="domain" description="HSA" evidence="12">
    <location>
        <begin position="175"/>
        <end position="247"/>
    </location>
</feature>
<dbReference type="OrthoDB" id="372624at2759"/>